<organism evidence="10 11">
    <name type="scientific">Azospirillum oryzae</name>
    <dbReference type="NCBI Taxonomy" id="286727"/>
    <lineage>
        <taxon>Bacteria</taxon>
        <taxon>Pseudomonadati</taxon>
        <taxon>Pseudomonadota</taxon>
        <taxon>Alphaproteobacteria</taxon>
        <taxon>Rhodospirillales</taxon>
        <taxon>Azospirillaceae</taxon>
        <taxon>Azospirillum</taxon>
    </lineage>
</organism>
<evidence type="ECO:0000256" key="8">
    <source>
        <dbReference type="SAM" id="Phobius"/>
    </source>
</evidence>
<feature type="transmembrane region" description="Helical" evidence="8">
    <location>
        <begin position="177"/>
        <end position="200"/>
    </location>
</feature>
<name>A0A6N1AR94_9PROT</name>
<evidence type="ECO:0000313" key="11">
    <source>
        <dbReference type="Proteomes" id="UP000509702"/>
    </source>
</evidence>
<proteinExistence type="inferred from homology"/>
<dbReference type="InterPro" id="IPR001750">
    <property type="entry name" value="ND/Mrp_TM"/>
</dbReference>
<geneLocation type="plasmid" evidence="10 11">
    <name>unnamed4</name>
</geneLocation>
<feature type="transmembrane region" description="Helical" evidence="8">
    <location>
        <begin position="358"/>
        <end position="378"/>
    </location>
</feature>
<evidence type="ECO:0000313" key="10">
    <source>
        <dbReference type="EMBL" id="QKS50602.1"/>
    </source>
</evidence>
<feature type="transmembrane region" description="Helical" evidence="8">
    <location>
        <begin position="153"/>
        <end position="171"/>
    </location>
</feature>
<accession>A0A6N1AR94</accession>
<evidence type="ECO:0000259" key="9">
    <source>
        <dbReference type="Pfam" id="PF00361"/>
    </source>
</evidence>
<feature type="transmembrane region" description="Helical" evidence="8">
    <location>
        <begin position="30"/>
        <end position="48"/>
    </location>
</feature>
<keyword evidence="3" id="KW-1003">Cell membrane</keyword>
<dbReference type="GO" id="GO:0005886">
    <property type="term" value="C:plasma membrane"/>
    <property type="evidence" value="ECO:0007669"/>
    <property type="project" value="UniProtKB-SubCell"/>
</dbReference>
<dbReference type="AlphaFoldDB" id="A0A6N1AR94"/>
<protein>
    <recommendedName>
        <fullName evidence="9">NADH:quinone oxidoreductase/Mrp antiporter transmembrane domain-containing protein</fullName>
    </recommendedName>
</protein>
<dbReference type="KEGG" id="aoz:HUE56_08725"/>
<reference evidence="10 11" key="1">
    <citation type="submission" date="2020-06" db="EMBL/GenBank/DDBJ databases">
        <title>Complete genome of Azosprillum oryzae KACC14407.</title>
        <authorList>
            <person name="Kim M."/>
            <person name="Park Y.-J."/>
            <person name="Shin J.-H."/>
        </authorList>
    </citation>
    <scope>NUCLEOTIDE SEQUENCE [LARGE SCALE GENOMIC DNA]</scope>
    <source>
        <strain evidence="10 11">KACC 14407</strain>
        <plasmid evidence="10 11">unnamed4</plasmid>
    </source>
</reference>
<evidence type="ECO:0000256" key="1">
    <source>
        <dbReference type="ARBA" id="ARBA00004651"/>
    </source>
</evidence>
<dbReference type="Proteomes" id="UP000509702">
    <property type="component" value="Plasmid unnamed4"/>
</dbReference>
<feature type="transmembrane region" description="Helical" evidence="8">
    <location>
        <begin position="221"/>
        <end position="241"/>
    </location>
</feature>
<feature type="domain" description="NADH:quinone oxidoreductase/Mrp antiporter transmembrane" evidence="9">
    <location>
        <begin position="119"/>
        <end position="323"/>
    </location>
</feature>
<evidence type="ECO:0000256" key="5">
    <source>
        <dbReference type="ARBA" id="ARBA00022989"/>
    </source>
</evidence>
<keyword evidence="6 8" id="KW-0472">Membrane</keyword>
<feature type="transmembrane region" description="Helical" evidence="8">
    <location>
        <begin position="119"/>
        <end position="141"/>
    </location>
</feature>
<evidence type="ECO:0000256" key="3">
    <source>
        <dbReference type="ARBA" id="ARBA00022475"/>
    </source>
</evidence>
<dbReference type="PANTHER" id="PTHR42703">
    <property type="entry name" value="NADH DEHYDROGENASE"/>
    <property type="match status" value="1"/>
</dbReference>
<dbReference type="OrthoDB" id="9811798at2"/>
<feature type="transmembrane region" description="Helical" evidence="8">
    <location>
        <begin position="313"/>
        <end position="338"/>
    </location>
</feature>
<feature type="transmembrane region" description="Helical" evidence="8">
    <location>
        <begin position="54"/>
        <end position="75"/>
    </location>
</feature>
<feature type="transmembrane region" description="Helical" evidence="8">
    <location>
        <begin position="279"/>
        <end position="301"/>
    </location>
</feature>
<dbReference type="PANTHER" id="PTHR42703:SF1">
    <property type="entry name" value="NA(+)_H(+) ANTIPORTER SUBUNIT D1"/>
    <property type="match status" value="1"/>
</dbReference>
<keyword evidence="10" id="KW-0614">Plasmid</keyword>
<evidence type="ECO:0000256" key="7">
    <source>
        <dbReference type="RuleBase" id="RU000320"/>
    </source>
</evidence>
<dbReference type="RefSeq" id="WP_149199818.1">
    <property type="nucleotide sequence ID" value="NZ_BSOV01000013.1"/>
</dbReference>
<evidence type="ECO:0000256" key="6">
    <source>
        <dbReference type="ARBA" id="ARBA00023136"/>
    </source>
</evidence>
<comment type="similarity">
    <text evidence="2">Belongs to the CPA3 antiporters (TC 2.A.63) subunit D family.</text>
</comment>
<keyword evidence="5 8" id="KW-1133">Transmembrane helix</keyword>
<gene>
    <name evidence="10" type="ORF">HUE56_08725</name>
</gene>
<evidence type="ECO:0000256" key="4">
    <source>
        <dbReference type="ARBA" id="ARBA00022692"/>
    </source>
</evidence>
<dbReference type="Pfam" id="PF00361">
    <property type="entry name" value="Proton_antipo_M"/>
    <property type="match status" value="1"/>
</dbReference>
<feature type="transmembrane region" description="Helical" evidence="8">
    <location>
        <begin position="87"/>
        <end position="107"/>
    </location>
</feature>
<dbReference type="InterPro" id="IPR050586">
    <property type="entry name" value="CPA3_Na-H_Antiporter_D"/>
</dbReference>
<keyword evidence="11" id="KW-1185">Reference proteome</keyword>
<keyword evidence="4 7" id="KW-0812">Transmembrane</keyword>
<comment type="subcellular location">
    <subcellularLocation>
        <location evidence="1">Cell membrane</location>
        <topology evidence="1">Multi-pass membrane protein</topology>
    </subcellularLocation>
    <subcellularLocation>
        <location evidence="7">Membrane</location>
        <topology evidence="7">Multi-pass membrane protein</topology>
    </subcellularLocation>
</comment>
<dbReference type="EMBL" id="CP054618">
    <property type="protein sequence ID" value="QKS50602.1"/>
    <property type="molecule type" value="Genomic_DNA"/>
</dbReference>
<evidence type="ECO:0000256" key="2">
    <source>
        <dbReference type="ARBA" id="ARBA00005346"/>
    </source>
</evidence>
<sequence>MDTVLIPLFLGIALGVGLYARAIPQGDRSWWRFAAATVALAIAARLAGHSWPHSWTATLLASAAELVAVGMVWSGGTDAARAAARKYLTAVVLATLCTWAALALTGLGTLRPGAPWDKLAVALLLIGVALKLGLVPVYFWLPAVARASSAMTTALIVAVVDVGAFCELLTLRETAPWIFTGFAPLWIGLAVLSLLGAALLALAQRALKPMLAFSSIDDMGYLLLGLVIGGADGMAGAWFGILGHALGKIVLFGAVGAAEWHLGRAVTLDDRGLSTPLPVASAAFMLGALGFIGIPPTLGFIGHWRLYLAGAELGGPLLLTVLYASSAMALLCYVRVIHRVWLGPAIAGPSVGTGGQPLPRAAAVVLLVFAVAPVLFGLTPNRLRPAIEPHPHVAELTGPLVANPLGGVK</sequence>
<feature type="transmembrane region" description="Helical" evidence="8">
    <location>
        <begin position="6"/>
        <end position="23"/>
    </location>
</feature>